<dbReference type="InterPro" id="IPR004299">
    <property type="entry name" value="MBOAT_fam"/>
</dbReference>
<keyword evidence="8 9" id="KW-0012">Acyltransferase</keyword>
<dbReference type="OrthoDB" id="9805788at2"/>
<evidence type="ECO:0000256" key="8">
    <source>
        <dbReference type="ARBA" id="ARBA00023315"/>
    </source>
</evidence>
<dbReference type="Proteomes" id="UP000184465">
    <property type="component" value="Unassembled WGS sequence"/>
</dbReference>
<dbReference type="InterPro" id="IPR028362">
    <property type="entry name" value="AlgI"/>
</dbReference>
<feature type="transmembrane region" description="Helical" evidence="10">
    <location>
        <begin position="442"/>
        <end position="461"/>
    </location>
</feature>
<evidence type="ECO:0000256" key="9">
    <source>
        <dbReference type="PIRNR" id="PIRNR016636"/>
    </source>
</evidence>
<organism evidence="11 12">
    <name type="scientific">Paramaledivibacter caminithermalis (strain DSM 15212 / CIP 107654 / DViRD3)</name>
    <name type="common">Clostridium caminithermale</name>
    <dbReference type="NCBI Taxonomy" id="1121301"/>
    <lineage>
        <taxon>Bacteria</taxon>
        <taxon>Bacillati</taxon>
        <taxon>Bacillota</taxon>
        <taxon>Clostridia</taxon>
        <taxon>Peptostreptococcales</taxon>
        <taxon>Caminicellaceae</taxon>
        <taxon>Paramaledivibacter</taxon>
    </lineage>
</organism>
<sequence length="473" mass="54971">MVFSSLTFIYICLPLTLCIYFLSPLKIKNIVLLAISLIFYAWGEPVYILLMIFSSIVDYSHGLLIERFRENDRKARLVVLSSVVINLGLLSFFKYGDFFIVNINYIFGTSFKLLNLPLPIGISFYTFQTMSYTIDVYRKEAPVQKSPIALATYVTLFPQLIAGPIVRYQTVVEQINNRKETIDKFAEGVRRFIIGLGKKVLLANNIGLLWSQIQNTDISDLTVSTAWLGIIAFGFQIYFDFSGYSDMAIGLGKMFGFDFLENFDYPYISESITEFWRRWHMSLGTWFRDYVYIPLGGSKVNKLNTYRNVIIIWFLTGLWHGSSWNFVIWGLYFGLIITIEKAGLLKILENLWKPIRHCYVVFLLLISWVLFVFDDFGVGLSYLKAMFGLNNSGFFDTQFLFYIYNYGILLIILIIVSTPFIKNKHEKPGNNLNKRHRAFYEGLMMPLIYFSILFLATAYLVDATYNPFLYFRF</sequence>
<feature type="transmembrane region" description="Helical" evidence="10">
    <location>
        <begin position="77"/>
        <end position="93"/>
    </location>
</feature>
<dbReference type="PIRSF" id="PIRSF016636">
    <property type="entry name" value="AlgI_DltB"/>
    <property type="match status" value="1"/>
</dbReference>
<proteinExistence type="inferred from homology"/>
<evidence type="ECO:0000313" key="12">
    <source>
        <dbReference type="Proteomes" id="UP000184465"/>
    </source>
</evidence>
<dbReference type="STRING" id="1121301.SAMN02745912_00857"/>
<evidence type="ECO:0000256" key="4">
    <source>
        <dbReference type="ARBA" id="ARBA00022679"/>
    </source>
</evidence>
<feature type="transmembrane region" description="Helical" evidence="10">
    <location>
        <begin position="30"/>
        <end position="57"/>
    </location>
</feature>
<reference evidence="11 12" key="1">
    <citation type="submission" date="2016-11" db="EMBL/GenBank/DDBJ databases">
        <authorList>
            <person name="Jaros S."/>
            <person name="Januszkiewicz K."/>
            <person name="Wedrychowicz H."/>
        </authorList>
    </citation>
    <scope>NUCLEOTIDE SEQUENCE [LARGE SCALE GENOMIC DNA]</scope>
    <source>
        <strain evidence="11 12">DSM 15212</strain>
    </source>
</reference>
<dbReference type="GO" id="GO:0005886">
    <property type="term" value="C:plasma membrane"/>
    <property type="evidence" value="ECO:0007669"/>
    <property type="project" value="UniProtKB-SubCell"/>
</dbReference>
<dbReference type="GO" id="GO:0016746">
    <property type="term" value="F:acyltransferase activity"/>
    <property type="evidence" value="ECO:0007669"/>
    <property type="project" value="UniProtKB-KW"/>
</dbReference>
<dbReference type="EMBL" id="FRAG01000007">
    <property type="protein sequence ID" value="SHJ72592.1"/>
    <property type="molecule type" value="Genomic_DNA"/>
</dbReference>
<keyword evidence="4 9" id="KW-0808">Transferase</keyword>
<dbReference type="InterPro" id="IPR051085">
    <property type="entry name" value="MB_O-acyltransferase"/>
</dbReference>
<evidence type="ECO:0000256" key="10">
    <source>
        <dbReference type="SAM" id="Phobius"/>
    </source>
</evidence>
<dbReference type="AlphaFoldDB" id="A0A1M6LNB0"/>
<keyword evidence="7 9" id="KW-0472">Membrane</keyword>
<dbReference type="GO" id="GO:0042121">
    <property type="term" value="P:alginic acid biosynthetic process"/>
    <property type="evidence" value="ECO:0007669"/>
    <property type="project" value="InterPro"/>
</dbReference>
<feature type="transmembrane region" description="Helical" evidence="10">
    <location>
        <begin position="403"/>
        <end position="421"/>
    </location>
</feature>
<feature type="transmembrane region" description="Helical" evidence="10">
    <location>
        <begin position="221"/>
        <end position="239"/>
    </location>
</feature>
<evidence type="ECO:0000256" key="3">
    <source>
        <dbReference type="ARBA" id="ARBA00022475"/>
    </source>
</evidence>
<dbReference type="PANTHER" id="PTHR13285:SF23">
    <property type="entry name" value="TEICHOIC ACID D-ALANYLTRANSFERASE"/>
    <property type="match status" value="1"/>
</dbReference>
<evidence type="ECO:0000256" key="7">
    <source>
        <dbReference type="ARBA" id="ARBA00023136"/>
    </source>
</evidence>
<evidence type="ECO:0000256" key="2">
    <source>
        <dbReference type="ARBA" id="ARBA00010323"/>
    </source>
</evidence>
<keyword evidence="12" id="KW-1185">Reference proteome</keyword>
<comment type="similarity">
    <text evidence="2 9">Belongs to the membrane-bound acyltransferase family.</text>
</comment>
<feature type="transmembrane region" description="Helical" evidence="10">
    <location>
        <begin position="358"/>
        <end position="383"/>
    </location>
</feature>
<feature type="transmembrane region" description="Helical" evidence="10">
    <location>
        <begin position="6"/>
        <end position="23"/>
    </location>
</feature>
<comment type="subcellular location">
    <subcellularLocation>
        <location evidence="1">Cell membrane</location>
        <topology evidence="1">Multi-pass membrane protein</topology>
    </subcellularLocation>
</comment>
<feature type="transmembrane region" description="Helical" evidence="10">
    <location>
        <begin position="310"/>
        <end position="337"/>
    </location>
</feature>
<evidence type="ECO:0000256" key="5">
    <source>
        <dbReference type="ARBA" id="ARBA00022692"/>
    </source>
</evidence>
<keyword evidence="6 10" id="KW-1133">Transmembrane helix</keyword>
<name>A0A1M6LNB0_PARC5</name>
<evidence type="ECO:0000313" key="11">
    <source>
        <dbReference type="EMBL" id="SHJ72592.1"/>
    </source>
</evidence>
<dbReference type="Pfam" id="PF03062">
    <property type="entry name" value="MBOAT"/>
    <property type="match status" value="1"/>
</dbReference>
<evidence type="ECO:0000256" key="6">
    <source>
        <dbReference type="ARBA" id="ARBA00022989"/>
    </source>
</evidence>
<gene>
    <name evidence="11" type="ORF">SAMN02745912_00857</name>
</gene>
<feature type="transmembrane region" description="Helical" evidence="10">
    <location>
        <begin position="105"/>
        <end position="127"/>
    </location>
</feature>
<dbReference type="PIRSF" id="PIRSF500217">
    <property type="entry name" value="AlgI"/>
    <property type="match status" value="1"/>
</dbReference>
<protein>
    <submittedName>
        <fullName evidence="11">Alginate O-acetyltransferase complex protein AlgI</fullName>
    </submittedName>
</protein>
<evidence type="ECO:0000256" key="1">
    <source>
        <dbReference type="ARBA" id="ARBA00004651"/>
    </source>
</evidence>
<dbReference type="InterPro" id="IPR024194">
    <property type="entry name" value="Ac/AlaTfrase_AlgI/DltB"/>
</dbReference>
<dbReference type="PANTHER" id="PTHR13285">
    <property type="entry name" value="ACYLTRANSFERASE"/>
    <property type="match status" value="1"/>
</dbReference>
<keyword evidence="5 10" id="KW-0812">Transmembrane</keyword>
<accession>A0A1M6LNB0</accession>
<keyword evidence="3 9" id="KW-1003">Cell membrane</keyword>